<gene>
    <name evidence="7" type="ORF">F5984_10860</name>
</gene>
<dbReference type="Pfam" id="PF01345">
    <property type="entry name" value="DUF11"/>
    <property type="match status" value="1"/>
</dbReference>
<evidence type="ECO:0000313" key="8">
    <source>
        <dbReference type="Proteomes" id="UP000488299"/>
    </source>
</evidence>
<sequence length="933" mass="99229">MGLRNFTFFLLVCLFFLSNINAVFGQSGRVFRDFNNNGIADPNDIGMADIQVQSYRADGTLSGTALTGTDGQYTLSPGAAPGEPVRVEFVLPPALSNYYPSAFTSVSGGNGTSLQFVTGPATNINYGVSLPGDYCESTPPLSIVCFIVGAGITVGDDNLIATMPANATGTTANVGHPGTPPSLVGAIWGTAWQPETGRLFSSAFMRRHTAFGIGGTGAVYVTESPREPSLSGSSLFISLHGLTVATSTGGSVTINTGNDPHMTEEYYQSVKRPGDPDNRFFADLVNPNGNPADAVGKIGLGDMDMSSDQRYLFVVNPVQNHLYRIAIDSDNNLTTPPTASDVIAYPLPDPGCVGGTARAFGLGVRGRYVFIGTVCDAGQSVRPEDLKATVFRLDTDTDQFSTVVSFPLNYYRGTISGGEYRIPKGNWQPWNADTDWTNATTDAGQVFSLGDFDRPQVSSPQPMLTDIAFDDDGSLVLAFTDRFGHMEIFHGPDPQGSRRPEGFYIEYDGRAGGDILRVCNVGSIDQPVYQMEQNGRCGVLGGGQFTDAIYVDVNGNPAPGEFEYYTGDNFNRDSHTETTMGSVAIIPGSGELIVSAFDPIQESQQGLVYTNGFKVLNNQTGQYIRAFSLLNDIPQNNGNNYFGKASGLGGIEVLCQAKSLEIGNLVWLDVDKDGIQDAGETPLAGVKLELLNNRSELVGTTTSDASGRYIFNQTNVIDTVGVDKPNRVGLQVFTTYTVRVSTTQFDNWGTGVLANLAPSAKEMGTTTDRIRDNNAGMNDNWVGFRYTTGESGSNNHTLDIGFEPGTPLLALSKVASQTQAAFGSLLSYTIAVQNTGTASATALTVQDLLDEGLLFVSATPSVGTFTPTTQGGNWLVPQVAPGEVVSLVIQATANKVGTLRNSAILGSQTVTVTTEIDCVAGSCIPIQLLRLKR</sequence>
<evidence type="ECO:0000259" key="6">
    <source>
        <dbReference type="Pfam" id="PF17210"/>
    </source>
</evidence>
<evidence type="ECO:0000313" key="7">
    <source>
        <dbReference type="EMBL" id="KAB7731291.1"/>
    </source>
</evidence>
<dbReference type="Proteomes" id="UP000488299">
    <property type="component" value="Unassembled WGS sequence"/>
</dbReference>
<dbReference type="InterPro" id="IPR033764">
    <property type="entry name" value="Sdr_B"/>
</dbReference>
<dbReference type="PANTHER" id="PTHR36108:SF13">
    <property type="entry name" value="COLOSSIN-B-RELATED"/>
    <property type="match status" value="1"/>
</dbReference>
<dbReference type="AlphaFoldDB" id="A0A7J5U181"/>
<dbReference type="InterPro" id="IPR001434">
    <property type="entry name" value="OmcB-like_DUF11"/>
</dbReference>
<dbReference type="Gene3D" id="2.60.40.10">
    <property type="entry name" value="Immunoglobulins"/>
    <property type="match status" value="2"/>
</dbReference>
<dbReference type="GO" id="GO:0005576">
    <property type="term" value="C:extracellular region"/>
    <property type="evidence" value="ECO:0007669"/>
    <property type="project" value="UniProtKB-SubCell"/>
</dbReference>
<feature type="domain" description="SD-repeat containing protein B" evidence="6">
    <location>
        <begin position="29"/>
        <end position="92"/>
    </location>
</feature>
<comment type="subcellular location">
    <subcellularLocation>
        <location evidence="1">Secreted</location>
    </subcellularLocation>
</comment>
<dbReference type="PANTHER" id="PTHR36108">
    <property type="entry name" value="COLOSSIN-B-RELATED"/>
    <property type="match status" value="1"/>
</dbReference>
<evidence type="ECO:0000256" key="1">
    <source>
        <dbReference type="ARBA" id="ARBA00004613"/>
    </source>
</evidence>
<dbReference type="Gene3D" id="2.60.40.1170">
    <property type="entry name" value="Mu homology domain, subdomain B"/>
    <property type="match status" value="1"/>
</dbReference>
<comment type="similarity">
    <text evidence="2">Belongs to the serine-aspartate repeat-containing protein (SDr) family.</text>
</comment>
<dbReference type="SUPFAM" id="SSF117074">
    <property type="entry name" value="Hypothetical protein PA1324"/>
    <property type="match status" value="2"/>
</dbReference>
<feature type="domain" description="DUF11" evidence="5">
    <location>
        <begin position="809"/>
        <end position="909"/>
    </location>
</feature>
<organism evidence="7 8">
    <name type="scientific">Rudanella paleaurantiibacter</name>
    <dbReference type="NCBI Taxonomy" id="2614655"/>
    <lineage>
        <taxon>Bacteria</taxon>
        <taxon>Pseudomonadati</taxon>
        <taxon>Bacteroidota</taxon>
        <taxon>Cytophagia</taxon>
        <taxon>Cytophagales</taxon>
        <taxon>Cytophagaceae</taxon>
        <taxon>Rudanella</taxon>
    </lineage>
</organism>
<proteinExistence type="inferred from homology"/>
<dbReference type="EMBL" id="WELI01000003">
    <property type="protein sequence ID" value="KAB7731291.1"/>
    <property type="molecule type" value="Genomic_DNA"/>
</dbReference>
<evidence type="ECO:0000256" key="2">
    <source>
        <dbReference type="ARBA" id="ARBA00007257"/>
    </source>
</evidence>
<keyword evidence="3" id="KW-0964">Secreted</keyword>
<dbReference type="Pfam" id="PF17210">
    <property type="entry name" value="SdrD_B"/>
    <property type="match status" value="2"/>
</dbReference>
<evidence type="ECO:0000256" key="4">
    <source>
        <dbReference type="ARBA" id="ARBA00022729"/>
    </source>
</evidence>
<evidence type="ECO:0000259" key="5">
    <source>
        <dbReference type="Pfam" id="PF01345"/>
    </source>
</evidence>
<dbReference type="InterPro" id="IPR013783">
    <property type="entry name" value="Ig-like_fold"/>
</dbReference>
<keyword evidence="8" id="KW-1185">Reference proteome</keyword>
<comment type="caution">
    <text evidence="7">The sequence shown here is derived from an EMBL/GenBank/DDBJ whole genome shotgun (WGS) entry which is preliminary data.</text>
</comment>
<feature type="domain" description="SD-repeat containing protein B" evidence="6">
    <location>
        <begin position="661"/>
        <end position="713"/>
    </location>
</feature>
<keyword evidence="4" id="KW-0732">Signal</keyword>
<accession>A0A7J5U181</accession>
<evidence type="ECO:0000256" key="3">
    <source>
        <dbReference type="ARBA" id="ARBA00022525"/>
    </source>
</evidence>
<dbReference type="NCBIfam" id="TIGR01451">
    <property type="entry name" value="B_ant_repeat"/>
    <property type="match status" value="1"/>
</dbReference>
<reference evidence="7 8" key="1">
    <citation type="submission" date="2019-10" db="EMBL/GenBank/DDBJ databases">
        <title>Rudanella paleaurantiibacter sp. nov., isolated from sludge.</title>
        <authorList>
            <person name="Xu S.Q."/>
        </authorList>
    </citation>
    <scope>NUCLEOTIDE SEQUENCE [LARGE SCALE GENOMIC DNA]</scope>
    <source>
        <strain evidence="7 8">HX-22-17</strain>
    </source>
</reference>
<name>A0A7J5U181_9BACT</name>
<protein>
    <submittedName>
        <fullName evidence="7">DUF11 domain-containing protein</fullName>
    </submittedName>
</protein>
<dbReference type="RefSeq" id="WP_152124268.1">
    <property type="nucleotide sequence ID" value="NZ_WELI01000003.1"/>
</dbReference>
<dbReference type="InterPro" id="IPR047589">
    <property type="entry name" value="DUF11_rpt"/>
</dbReference>